<accession>A2FQD8</accession>
<sequence length="286" mass="33204">MAETHRGKNALAEREPKIVENRKKSLFIKGRKFPAAMQQVWDDLALFRFGEIVKFTRENDIVPFEDASQIQEHCRKNDCSLFTFATTNKKRPNDIIFGRLFNFALLDMYEFGVTNIIPHKDLPRNEFLHGQLPALIFQGDQWNSELSSLRNYFMDYFVGDLQGSVDLEQVAHCIVFTYVEEDKTILFRHYLVNTENDTPQLTLTSPCFDLVCRRDMKPDEEAYENALIKAPEEKKKKNVKKDALGRELGRVFVGKNDTTSLTMKKFPGLPKRSMRQAVQDAEHDLE</sequence>
<protein>
    <recommendedName>
        <fullName evidence="4">Ribosome production factor 2 homolog</fullName>
    </recommendedName>
    <alternativeName>
        <fullName evidence="4">Ribosome biogenesis protein RPF2 homolog</fullName>
    </alternativeName>
</protein>
<dbReference type="PANTHER" id="PTHR12728">
    <property type="entry name" value="BRIX DOMAIN CONTAINING PROTEIN"/>
    <property type="match status" value="1"/>
</dbReference>
<dbReference type="PROSITE" id="PS50833">
    <property type="entry name" value="BRIX"/>
    <property type="match status" value="1"/>
</dbReference>
<dbReference type="RefSeq" id="XP_001305815.1">
    <property type="nucleotide sequence ID" value="XM_001305814.1"/>
</dbReference>
<comment type="similarity">
    <text evidence="2 4">Belongs to the RPF2 family.</text>
</comment>
<dbReference type="GO" id="GO:0000027">
    <property type="term" value="P:ribosomal large subunit assembly"/>
    <property type="evidence" value="ECO:0007669"/>
    <property type="project" value="InterPro"/>
</dbReference>
<proteinExistence type="inferred from homology"/>
<dbReference type="VEuPathDB" id="TrichDB:TVAG_467320"/>
<dbReference type="OMA" id="NITRPFQ"/>
<gene>
    <name evidence="7" type="ORF">TVAG_467320</name>
</gene>
<dbReference type="KEGG" id="tva:4750600"/>
<dbReference type="EMBL" id="DS113942">
    <property type="protein sequence ID" value="EAX92885.1"/>
    <property type="molecule type" value="Genomic_DNA"/>
</dbReference>
<evidence type="ECO:0000256" key="2">
    <source>
        <dbReference type="ARBA" id="ARBA00010782"/>
    </source>
</evidence>
<dbReference type="eggNOG" id="KOG3031">
    <property type="taxonomic scope" value="Eukaryota"/>
</dbReference>
<evidence type="ECO:0000313" key="8">
    <source>
        <dbReference type="Proteomes" id="UP000001542"/>
    </source>
</evidence>
<dbReference type="GO" id="GO:0019843">
    <property type="term" value="F:rRNA binding"/>
    <property type="evidence" value="ECO:0000318"/>
    <property type="project" value="GO_Central"/>
</dbReference>
<reference evidence="7" key="1">
    <citation type="submission" date="2006-10" db="EMBL/GenBank/DDBJ databases">
        <authorList>
            <person name="Amadeo P."/>
            <person name="Zhao Q."/>
            <person name="Wortman J."/>
            <person name="Fraser-Liggett C."/>
            <person name="Carlton J."/>
        </authorList>
    </citation>
    <scope>NUCLEOTIDE SEQUENCE</scope>
    <source>
        <strain evidence="7">G3</strain>
    </source>
</reference>
<dbReference type="InParanoid" id="A2FQD8"/>
<dbReference type="GO" id="GO:0005730">
    <property type="term" value="C:nucleolus"/>
    <property type="evidence" value="ECO:0000318"/>
    <property type="project" value="GO_Central"/>
</dbReference>
<dbReference type="SMART" id="SM00879">
    <property type="entry name" value="Brix"/>
    <property type="match status" value="1"/>
</dbReference>
<dbReference type="InterPro" id="IPR039770">
    <property type="entry name" value="Rpf2"/>
</dbReference>
<keyword evidence="3 4" id="KW-0539">Nucleus</keyword>
<comment type="subcellular location">
    <subcellularLocation>
        <location evidence="1 4">Nucleus</location>
        <location evidence="1 4">Nucleolus</location>
    </subcellularLocation>
</comment>
<evidence type="ECO:0000256" key="3">
    <source>
        <dbReference type="ARBA" id="ARBA00023242"/>
    </source>
</evidence>
<dbReference type="PANTHER" id="PTHR12728:SF0">
    <property type="entry name" value="RIBOSOME PRODUCTION FACTOR 2 HOMOLOG"/>
    <property type="match status" value="1"/>
</dbReference>
<evidence type="ECO:0000256" key="4">
    <source>
        <dbReference type="RuleBase" id="RU367086"/>
    </source>
</evidence>
<feature type="region of interest" description="Disordered" evidence="5">
    <location>
        <begin position="263"/>
        <end position="286"/>
    </location>
</feature>
<dbReference type="VEuPathDB" id="TrichDB:TVAGG3_1048030"/>
<dbReference type="SUPFAM" id="SSF52954">
    <property type="entry name" value="Class II aaRS ABD-related"/>
    <property type="match status" value="1"/>
</dbReference>
<dbReference type="InterPro" id="IPR007109">
    <property type="entry name" value="Brix"/>
</dbReference>
<feature type="domain" description="Brix" evidence="6">
    <location>
        <begin position="23"/>
        <end position="221"/>
    </location>
</feature>
<evidence type="ECO:0000256" key="1">
    <source>
        <dbReference type="ARBA" id="ARBA00004604"/>
    </source>
</evidence>
<dbReference type="GO" id="GO:0000463">
    <property type="term" value="P:maturation of LSU-rRNA from tricistronic rRNA transcript (SSU-rRNA, 5.8S rRNA, LSU-rRNA)"/>
    <property type="evidence" value="ECO:0000318"/>
    <property type="project" value="GO_Central"/>
</dbReference>
<evidence type="ECO:0000259" key="6">
    <source>
        <dbReference type="PROSITE" id="PS50833"/>
    </source>
</evidence>
<dbReference type="FunCoup" id="A2FQD8">
    <property type="interactions" value="472"/>
</dbReference>
<dbReference type="SMR" id="A2FQD8"/>
<evidence type="ECO:0000256" key="5">
    <source>
        <dbReference type="SAM" id="MobiDB-lite"/>
    </source>
</evidence>
<dbReference type="AlphaFoldDB" id="A2FQD8"/>
<evidence type="ECO:0000313" key="7">
    <source>
        <dbReference type="EMBL" id="EAX92885.1"/>
    </source>
</evidence>
<name>A2FQD8_TRIV3</name>
<keyword evidence="8" id="KW-1185">Reference proteome</keyword>
<reference evidence="7" key="2">
    <citation type="journal article" date="2007" name="Science">
        <title>Draft genome sequence of the sexually transmitted pathogen Trichomonas vaginalis.</title>
        <authorList>
            <person name="Carlton J.M."/>
            <person name="Hirt R.P."/>
            <person name="Silva J.C."/>
            <person name="Delcher A.L."/>
            <person name="Schatz M."/>
            <person name="Zhao Q."/>
            <person name="Wortman J.R."/>
            <person name="Bidwell S.L."/>
            <person name="Alsmark U.C.M."/>
            <person name="Besteiro S."/>
            <person name="Sicheritz-Ponten T."/>
            <person name="Noel C.J."/>
            <person name="Dacks J.B."/>
            <person name="Foster P.G."/>
            <person name="Simillion C."/>
            <person name="Van de Peer Y."/>
            <person name="Miranda-Saavedra D."/>
            <person name="Barton G.J."/>
            <person name="Westrop G.D."/>
            <person name="Mueller S."/>
            <person name="Dessi D."/>
            <person name="Fiori P.L."/>
            <person name="Ren Q."/>
            <person name="Paulsen I."/>
            <person name="Zhang H."/>
            <person name="Bastida-Corcuera F.D."/>
            <person name="Simoes-Barbosa A."/>
            <person name="Brown M.T."/>
            <person name="Hayes R.D."/>
            <person name="Mukherjee M."/>
            <person name="Okumura C.Y."/>
            <person name="Schneider R."/>
            <person name="Smith A.J."/>
            <person name="Vanacova S."/>
            <person name="Villalvazo M."/>
            <person name="Haas B.J."/>
            <person name="Pertea M."/>
            <person name="Feldblyum T.V."/>
            <person name="Utterback T.R."/>
            <person name="Shu C.L."/>
            <person name="Osoegawa K."/>
            <person name="de Jong P.J."/>
            <person name="Hrdy I."/>
            <person name="Horvathova L."/>
            <person name="Zubacova Z."/>
            <person name="Dolezal P."/>
            <person name="Malik S.B."/>
            <person name="Logsdon J.M. Jr."/>
            <person name="Henze K."/>
            <person name="Gupta A."/>
            <person name="Wang C.C."/>
            <person name="Dunne R.L."/>
            <person name="Upcroft J.A."/>
            <person name="Upcroft P."/>
            <person name="White O."/>
            <person name="Salzberg S.L."/>
            <person name="Tang P."/>
            <person name="Chiu C.-H."/>
            <person name="Lee Y.-S."/>
            <person name="Embley T.M."/>
            <person name="Coombs G.H."/>
            <person name="Mottram J.C."/>
            <person name="Tachezy J."/>
            <person name="Fraser-Liggett C.M."/>
            <person name="Johnson P.J."/>
        </authorList>
    </citation>
    <scope>NUCLEOTIDE SEQUENCE [LARGE SCALE GENOMIC DNA]</scope>
    <source>
        <strain evidence="7">G3</strain>
    </source>
</reference>
<organism evidence="7 8">
    <name type="scientific">Trichomonas vaginalis (strain ATCC PRA-98 / G3)</name>
    <dbReference type="NCBI Taxonomy" id="412133"/>
    <lineage>
        <taxon>Eukaryota</taxon>
        <taxon>Metamonada</taxon>
        <taxon>Parabasalia</taxon>
        <taxon>Trichomonadida</taxon>
        <taxon>Trichomonadidae</taxon>
        <taxon>Trichomonas</taxon>
    </lineage>
</organism>
<dbReference type="OrthoDB" id="407658at2759"/>
<dbReference type="STRING" id="5722.A2FQD8"/>
<dbReference type="Pfam" id="PF04427">
    <property type="entry name" value="Brix"/>
    <property type="match status" value="1"/>
</dbReference>
<dbReference type="Proteomes" id="UP000001542">
    <property type="component" value="Unassembled WGS sequence"/>
</dbReference>